<gene>
    <name evidence="2" type="ORF">EB796_002692</name>
</gene>
<dbReference type="AlphaFoldDB" id="A0A7J7KJU1"/>
<dbReference type="Proteomes" id="UP000593567">
    <property type="component" value="Unassembled WGS sequence"/>
</dbReference>
<accession>A0A7J7KJU1</accession>
<protein>
    <recommendedName>
        <fullName evidence="4">HERC2</fullName>
    </recommendedName>
</protein>
<proteinExistence type="predicted"/>
<dbReference type="OrthoDB" id="239701at2759"/>
<feature type="compositionally biased region" description="Basic and acidic residues" evidence="1">
    <location>
        <begin position="52"/>
        <end position="71"/>
    </location>
</feature>
<dbReference type="EMBL" id="VXIV02000319">
    <property type="protein sequence ID" value="KAF6038992.1"/>
    <property type="molecule type" value="Genomic_DNA"/>
</dbReference>
<sequence length="477" mass="53165">MYGSSDNLRLYPQAKLDAKWLKIDLQGIFQPSSLSFLWNDLVQTRELTSDSDDAKHTINSEGHASKKGENSKHYCGKRVLTCHCCNGVCEEPGCNCTACAQLDVSQEEVMSQHKHSEQVISSWTWKQSVGMSDLKLGAELLLQENMKIGKQVAACTLSTSILVQRLMILKRYMVALARHRQPSNKISLTKYKSTVTASNISTQKSHVTPQEEMMSGLAKVGSQTALSFAFAFLRRTWRSGEDTDLCCGLLQDSTEALRLLPNASLFNETGISKVWFDMVTRTSKFLRTVINGEVLQTASRSAVPLNDQMVALALYCELAAQRGSITDLLDVILLLWNLWHTAKSDNRSRGLTSAPLIPLVQRLQTMPSRGGEDHLYNKEFGSYTLSPTTCYLQYLQISKDPEAAIDLQQASVILICHLNRLITPFLPSLAQPSVEESQAEEQTCELFLSKLSMMDMSMYMVGGGWLGTWELTSPLLI</sequence>
<keyword evidence="3" id="KW-1185">Reference proteome</keyword>
<feature type="region of interest" description="Disordered" evidence="1">
    <location>
        <begin position="49"/>
        <end position="71"/>
    </location>
</feature>
<reference evidence="2" key="1">
    <citation type="submission" date="2020-06" db="EMBL/GenBank/DDBJ databases">
        <title>Draft genome of Bugula neritina, a colonial animal packing powerful symbionts and potential medicines.</title>
        <authorList>
            <person name="Rayko M."/>
        </authorList>
    </citation>
    <scope>NUCLEOTIDE SEQUENCE [LARGE SCALE GENOMIC DNA]</scope>
    <source>
        <strain evidence="2">Kwan_BN1</strain>
    </source>
</reference>
<evidence type="ECO:0000313" key="3">
    <source>
        <dbReference type="Proteomes" id="UP000593567"/>
    </source>
</evidence>
<name>A0A7J7KJU1_BUGNE</name>
<evidence type="ECO:0000313" key="2">
    <source>
        <dbReference type="EMBL" id="KAF6038992.1"/>
    </source>
</evidence>
<evidence type="ECO:0008006" key="4">
    <source>
        <dbReference type="Google" id="ProtNLM"/>
    </source>
</evidence>
<organism evidence="2 3">
    <name type="scientific">Bugula neritina</name>
    <name type="common">Brown bryozoan</name>
    <name type="synonym">Sertularia neritina</name>
    <dbReference type="NCBI Taxonomy" id="10212"/>
    <lineage>
        <taxon>Eukaryota</taxon>
        <taxon>Metazoa</taxon>
        <taxon>Spiralia</taxon>
        <taxon>Lophotrochozoa</taxon>
        <taxon>Bryozoa</taxon>
        <taxon>Gymnolaemata</taxon>
        <taxon>Cheilostomatida</taxon>
        <taxon>Flustrina</taxon>
        <taxon>Buguloidea</taxon>
        <taxon>Bugulidae</taxon>
        <taxon>Bugula</taxon>
    </lineage>
</organism>
<evidence type="ECO:0000256" key="1">
    <source>
        <dbReference type="SAM" id="MobiDB-lite"/>
    </source>
</evidence>
<comment type="caution">
    <text evidence="2">The sequence shown here is derived from an EMBL/GenBank/DDBJ whole genome shotgun (WGS) entry which is preliminary data.</text>
</comment>